<gene>
    <name evidence="2" type="ORF">LCGC14_0312810</name>
</gene>
<sequence>MSWGALDAVENMVEVKGIERFVLYILAYRQNSETLRCDPSLSRLQRDTGLTRPTLSKHLWALHTKGLIRIESRYDDRGQLSNFYHLLFATPLVKEITYPPLGALPKQEENREDIKNPPTLKKSRPPSATAPPELEEFDSTLREGLGDAYHPTGGFYATVLRKYGGLDLVEEAVKMVGYYAANPGKNKGATSYVLNWLGGVRSGTAQRQGIGTTRKRDGRDPWADGTDGYRDDGAIPTLPEVQRRGLDLDASGPRAEIRE</sequence>
<feature type="compositionally biased region" description="Basic and acidic residues" evidence="1">
    <location>
        <begin position="214"/>
        <end position="233"/>
    </location>
</feature>
<protein>
    <submittedName>
        <fullName evidence="2">Uncharacterized protein</fullName>
    </submittedName>
</protein>
<feature type="region of interest" description="Disordered" evidence="1">
    <location>
        <begin position="104"/>
        <end position="133"/>
    </location>
</feature>
<evidence type="ECO:0000313" key="2">
    <source>
        <dbReference type="EMBL" id="KKN82014.1"/>
    </source>
</evidence>
<dbReference type="AlphaFoldDB" id="A0A0F9TRQ6"/>
<dbReference type="EMBL" id="LAZR01000206">
    <property type="protein sequence ID" value="KKN82014.1"/>
    <property type="molecule type" value="Genomic_DNA"/>
</dbReference>
<proteinExistence type="predicted"/>
<feature type="region of interest" description="Disordered" evidence="1">
    <location>
        <begin position="205"/>
        <end position="259"/>
    </location>
</feature>
<accession>A0A0F9TRQ6</accession>
<dbReference type="InterPro" id="IPR036390">
    <property type="entry name" value="WH_DNA-bd_sf"/>
</dbReference>
<organism evidence="2">
    <name type="scientific">marine sediment metagenome</name>
    <dbReference type="NCBI Taxonomy" id="412755"/>
    <lineage>
        <taxon>unclassified sequences</taxon>
        <taxon>metagenomes</taxon>
        <taxon>ecological metagenomes</taxon>
    </lineage>
</organism>
<name>A0A0F9TRQ6_9ZZZZ</name>
<reference evidence="2" key="1">
    <citation type="journal article" date="2015" name="Nature">
        <title>Complex archaea that bridge the gap between prokaryotes and eukaryotes.</title>
        <authorList>
            <person name="Spang A."/>
            <person name="Saw J.H."/>
            <person name="Jorgensen S.L."/>
            <person name="Zaremba-Niedzwiedzka K."/>
            <person name="Martijn J."/>
            <person name="Lind A.E."/>
            <person name="van Eijk R."/>
            <person name="Schleper C."/>
            <person name="Guy L."/>
            <person name="Ettema T.J."/>
        </authorList>
    </citation>
    <scope>NUCLEOTIDE SEQUENCE</scope>
</reference>
<comment type="caution">
    <text evidence="2">The sequence shown here is derived from an EMBL/GenBank/DDBJ whole genome shotgun (WGS) entry which is preliminary data.</text>
</comment>
<feature type="compositionally biased region" description="Basic and acidic residues" evidence="1">
    <location>
        <begin position="106"/>
        <end position="115"/>
    </location>
</feature>
<dbReference type="SUPFAM" id="SSF46785">
    <property type="entry name" value="Winged helix' DNA-binding domain"/>
    <property type="match status" value="1"/>
</dbReference>
<dbReference type="InterPro" id="IPR036388">
    <property type="entry name" value="WH-like_DNA-bd_sf"/>
</dbReference>
<evidence type="ECO:0000256" key="1">
    <source>
        <dbReference type="SAM" id="MobiDB-lite"/>
    </source>
</evidence>
<dbReference type="Gene3D" id="1.10.10.10">
    <property type="entry name" value="Winged helix-like DNA-binding domain superfamily/Winged helix DNA-binding domain"/>
    <property type="match status" value="1"/>
</dbReference>